<evidence type="ECO:0000313" key="5">
    <source>
        <dbReference type="EMBL" id="VDP45992.1"/>
    </source>
</evidence>
<sequence>MPNHSLPQQAMFGEMGTMDSYSFVRPGKLKLKGEKKKKHHKRHHESKPKVEKTERILEADAHGGWWSVKEFDEVKDSIAIQVYVATDKPLMADGFEAATHSGQDANDKEFTGACYLSATDEGLVVIGPPRKYGEPPAPEEIFTAMQVSDTKVAFKSGYGRYLGVSTKSDAILAATADAVGVFEQFEPIFQDGRSAMLGANNCFLSADPITDDIIFKSQQAKTNEMVIFRSNKPLIHDPLLDIPEEEREGLKKAEVNYVRKFQSWQDQKLRLSKEDFSNVKRARHSGNLYECLLDRYVLICS</sequence>
<evidence type="ECO:0000256" key="4">
    <source>
        <dbReference type="SAM" id="MobiDB-lite"/>
    </source>
</evidence>
<reference evidence="5 6" key="2">
    <citation type="submission" date="2018-11" db="EMBL/GenBank/DDBJ databases">
        <authorList>
            <consortium name="Pathogen Informatics"/>
        </authorList>
    </citation>
    <scope>NUCLEOTIDE SEQUENCE [LARGE SCALE GENOMIC DNA]</scope>
    <source>
        <strain evidence="5">Dakar</strain>
        <strain evidence="6">Dakar, Senegal</strain>
    </source>
</reference>
<comment type="subcellular location">
    <subcellularLocation>
        <location evidence="1">Nucleus</location>
        <location evidence="1">Nucleolus</location>
    </subcellularLocation>
</comment>
<dbReference type="GO" id="GO:0051015">
    <property type="term" value="F:actin filament binding"/>
    <property type="evidence" value="ECO:0007669"/>
    <property type="project" value="TreeGrafter"/>
</dbReference>
<organism evidence="7">
    <name type="scientific">Schistosoma curassoni</name>
    <dbReference type="NCBI Taxonomy" id="6186"/>
    <lineage>
        <taxon>Eukaryota</taxon>
        <taxon>Metazoa</taxon>
        <taxon>Spiralia</taxon>
        <taxon>Lophotrochozoa</taxon>
        <taxon>Platyhelminthes</taxon>
        <taxon>Trematoda</taxon>
        <taxon>Digenea</taxon>
        <taxon>Strigeidida</taxon>
        <taxon>Schistosomatoidea</taxon>
        <taxon>Schistosomatidae</taxon>
        <taxon>Schistosoma</taxon>
    </lineage>
</organism>
<dbReference type="STRING" id="6186.A0A183K9T4"/>
<gene>
    <name evidence="5" type="ORF">SCUD_LOCUS11769</name>
</gene>
<dbReference type="GO" id="GO:0005730">
    <property type="term" value="C:nucleolus"/>
    <property type="evidence" value="ECO:0007669"/>
    <property type="project" value="UniProtKB-SubCell"/>
</dbReference>
<dbReference type="AlphaFoldDB" id="A0A183K9T4"/>
<evidence type="ECO:0000256" key="3">
    <source>
        <dbReference type="ARBA" id="ARBA00023242"/>
    </source>
</evidence>
<dbReference type="PANTHER" id="PTHR12928:SF0">
    <property type="entry name" value="FSHD REGION GENE 1"/>
    <property type="match status" value="1"/>
</dbReference>
<proteinExistence type="inferred from homology"/>
<feature type="region of interest" description="Disordered" evidence="4">
    <location>
        <begin position="32"/>
        <end position="52"/>
    </location>
</feature>
<dbReference type="EMBL" id="UZAK01034637">
    <property type="protein sequence ID" value="VDP45992.1"/>
    <property type="molecule type" value="Genomic_DNA"/>
</dbReference>
<protein>
    <submittedName>
        <fullName evidence="7">Protein FRG1</fullName>
    </submittedName>
</protein>
<dbReference type="GO" id="GO:0071013">
    <property type="term" value="C:catalytic step 2 spliceosome"/>
    <property type="evidence" value="ECO:0007669"/>
    <property type="project" value="TreeGrafter"/>
</dbReference>
<dbReference type="InterPro" id="IPR008999">
    <property type="entry name" value="Actin-crosslinking"/>
</dbReference>
<dbReference type="Gene3D" id="2.80.10.50">
    <property type="match status" value="1"/>
</dbReference>
<accession>A0A183K9T4</accession>
<dbReference type="Proteomes" id="UP000279833">
    <property type="component" value="Unassembled WGS sequence"/>
</dbReference>
<dbReference type="SUPFAM" id="SSF50405">
    <property type="entry name" value="Actin-crosslinking proteins"/>
    <property type="match status" value="1"/>
</dbReference>
<reference evidence="7" key="1">
    <citation type="submission" date="2016-06" db="UniProtKB">
        <authorList>
            <consortium name="WormBaseParasite"/>
        </authorList>
    </citation>
    <scope>IDENTIFICATION</scope>
</reference>
<dbReference type="PANTHER" id="PTHR12928">
    <property type="entry name" value="FRG1 PROTEIN"/>
    <property type="match status" value="1"/>
</dbReference>
<comment type="similarity">
    <text evidence="2">Belongs to the FRG1 family.</text>
</comment>
<dbReference type="Pfam" id="PF06229">
    <property type="entry name" value="FRG1"/>
    <property type="match status" value="1"/>
</dbReference>
<name>A0A183K9T4_9TREM</name>
<evidence type="ECO:0000313" key="6">
    <source>
        <dbReference type="Proteomes" id="UP000279833"/>
    </source>
</evidence>
<evidence type="ECO:0000256" key="2">
    <source>
        <dbReference type="ARBA" id="ARBA00010878"/>
    </source>
</evidence>
<dbReference type="CDD" id="cd23338">
    <property type="entry name" value="beta-trefoil_FSCN_FRG1"/>
    <property type="match status" value="1"/>
</dbReference>
<dbReference type="GO" id="GO:0055120">
    <property type="term" value="C:striated muscle dense body"/>
    <property type="evidence" value="ECO:0007669"/>
    <property type="project" value="TreeGrafter"/>
</dbReference>
<keyword evidence="6" id="KW-1185">Reference proteome</keyword>
<dbReference type="InterPro" id="IPR010414">
    <property type="entry name" value="FRG1"/>
</dbReference>
<keyword evidence="3" id="KW-0539">Nucleus</keyword>
<dbReference type="WBParaSite" id="SCUD_0001176701-mRNA-1">
    <property type="protein sequence ID" value="SCUD_0001176701-mRNA-1"/>
    <property type="gene ID" value="SCUD_0001176701"/>
</dbReference>
<feature type="compositionally biased region" description="Basic residues" evidence="4">
    <location>
        <begin position="32"/>
        <end position="46"/>
    </location>
</feature>
<evidence type="ECO:0000256" key="1">
    <source>
        <dbReference type="ARBA" id="ARBA00004604"/>
    </source>
</evidence>
<evidence type="ECO:0000313" key="7">
    <source>
        <dbReference type="WBParaSite" id="SCUD_0001176701-mRNA-1"/>
    </source>
</evidence>